<comment type="caution">
    <text evidence="2">The sequence shown here is derived from an EMBL/GenBank/DDBJ whole genome shotgun (WGS) entry which is preliminary data.</text>
</comment>
<keyword evidence="3" id="KW-1185">Reference proteome</keyword>
<protein>
    <submittedName>
        <fullName evidence="2">Uncharacterized protein</fullName>
    </submittedName>
</protein>
<sequence length="368" mass="41627">MMKRARTDGAGEDVPGAQPQDHQTVSSVVFKCQAVEYEVPMEVLLTTEKVPMLRNWALSDTYKDAPLQALLPSDISPRLLRQLHFFGMEQPSHLPANYFTRIERADLEYDSCLFIHRLINMNGRWGGRPKLPMMTVNMRCDKYLLHDRWSYDAGAYKYVMAYPDILREQALIKFGLNITVADCPATDSTCVAVYWGGADEDRYDLEFKPGPDDEDMFTAPIIATMTHRVEPASDEGPFFQDLTVDGHTIGFAAHLADDNWVVSCCLPEAFQRQQLSPTYFNVCASAQFDRCGCNHTGVLDNAHVGFLHHGHLFRHLFRAANSKGPLAIALRRGTSFKAQYFMELDAIDRSLRDRETPQRAVAISLKLV</sequence>
<dbReference type="Proteomes" id="UP000664859">
    <property type="component" value="Unassembled WGS sequence"/>
</dbReference>
<feature type="region of interest" description="Disordered" evidence="1">
    <location>
        <begin position="1"/>
        <end position="22"/>
    </location>
</feature>
<accession>A0A836CAJ9</accession>
<dbReference type="AlphaFoldDB" id="A0A836CAJ9"/>
<gene>
    <name evidence="2" type="ORF">JKP88DRAFT_248445</name>
</gene>
<evidence type="ECO:0000313" key="3">
    <source>
        <dbReference type="Proteomes" id="UP000664859"/>
    </source>
</evidence>
<dbReference type="EMBL" id="JAFCMP010000519">
    <property type="protein sequence ID" value="KAG5177983.1"/>
    <property type="molecule type" value="Genomic_DNA"/>
</dbReference>
<name>A0A836CAJ9_9STRA</name>
<evidence type="ECO:0000256" key="1">
    <source>
        <dbReference type="SAM" id="MobiDB-lite"/>
    </source>
</evidence>
<evidence type="ECO:0000313" key="2">
    <source>
        <dbReference type="EMBL" id="KAG5177983.1"/>
    </source>
</evidence>
<reference evidence="2" key="1">
    <citation type="submission" date="2021-02" db="EMBL/GenBank/DDBJ databases">
        <title>First Annotated Genome of the Yellow-green Alga Tribonema minus.</title>
        <authorList>
            <person name="Mahan K.M."/>
        </authorList>
    </citation>
    <scope>NUCLEOTIDE SEQUENCE</scope>
    <source>
        <strain evidence="2">UTEX B ZZ1240</strain>
    </source>
</reference>
<proteinExistence type="predicted"/>
<organism evidence="2 3">
    <name type="scientific">Tribonema minus</name>
    <dbReference type="NCBI Taxonomy" id="303371"/>
    <lineage>
        <taxon>Eukaryota</taxon>
        <taxon>Sar</taxon>
        <taxon>Stramenopiles</taxon>
        <taxon>Ochrophyta</taxon>
        <taxon>PX clade</taxon>
        <taxon>Xanthophyceae</taxon>
        <taxon>Tribonematales</taxon>
        <taxon>Tribonemataceae</taxon>
        <taxon>Tribonema</taxon>
    </lineage>
</organism>